<sequence>MACGILNRLVANICFFWRVVVNPKPNPWQRSRAKSRLKSRLADQQVAGPGQLRAQLQTLQQTSSNGQTPEHAARPSEEAQSSSSTFSWTQQWYPLAVVADLDPSRPHAMMLLGKELVLWRDNQQQWRCFEDMCPHRKVPLSEGRIEPSDGSLMCGYHGWRFDGSGKAVSIPTVAKVHPQAEAQACASCKAAANAYPAQVRQGLLWVWAESGSQAVEDSKQREPAINPLYERVPEDKWTYGFAQYVRDLPGGFDCWIENMTDQSHVAFAHHGVAGNRDGEHTGYLKMLHITNQPEPQDGIQFDFEWSGGQRAPAKTTFTFTPPAYCEFAVATGRFQLWIYAVPVSADCTRLIINAGGNFGDKLPAMARFLSKVRPRWMGHLTLNAVNDGDIVFMHKQSSHNRLVASQHDGRIDWAKHYHTPSEADGGPMLFRRWLDTKGGGGPQYEGALQTGLGIPNVGVAQKMQPHQRRLLLDRLGQHTQQCASCTKALQQVQMAIKASGGVAAAAVPALAAVLARGVAPLSPVPIVLTLAAVVAAVCCVQLRKLERSFVFTDWHNCEQ</sequence>
<keyword evidence="5 15" id="KW-0812">Transmembrane</keyword>
<keyword evidence="3" id="KW-0150">Chloroplast</keyword>
<dbReference type="Pfam" id="PF08417">
    <property type="entry name" value="PaO"/>
    <property type="match status" value="1"/>
</dbReference>
<evidence type="ECO:0000256" key="3">
    <source>
        <dbReference type="ARBA" id="ARBA00022528"/>
    </source>
</evidence>
<evidence type="ECO:0000256" key="5">
    <source>
        <dbReference type="ARBA" id="ARBA00022692"/>
    </source>
</evidence>
<keyword evidence="13 15" id="KW-0472">Membrane</keyword>
<dbReference type="AlphaFoldDB" id="A0AAW1R5L5"/>
<keyword evidence="18" id="KW-1185">Reference proteome</keyword>
<keyword evidence="11" id="KW-0408">Iron</keyword>
<keyword evidence="10" id="KW-0560">Oxidoreductase</keyword>
<evidence type="ECO:0000256" key="1">
    <source>
        <dbReference type="ARBA" id="ARBA00004229"/>
    </source>
</evidence>
<comment type="subcellular location">
    <subcellularLocation>
        <location evidence="2">Membrane</location>
    </subcellularLocation>
    <subcellularLocation>
        <location evidence="1">Plastid</location>
        <location evidence="1">Chloroplast</location>
    </subcellularLocation>
</comment>
<dbReference type="Gene3D" id="3.90.380.10">
    <property type="entry name" value="Naphthalene 1,2-dioxygenase Alpha Subunit, Chain A, domain 1"/>
    <property type="match status" value="1"/>
</dbReference>
<gene>
    <name evidence="17" type="ORF">WJX72_001664</name>
</gene>
<dbReference type="InterPro" id="IPR017941">
    <property type="entry name" value="Rieske_2Fe-2S"/>
</dbReference>
<evidence type="ECO:0000256" key="2">
    <source>
        <dbReference type="ARBA" id="ARBA00004370"/>
    </source>
</evidence>
<evidence type="ECO:0000256" key="14">
    <source>
        <dbReference type="SAM" id="MobiDB-lite"/>
    </source>
</evidence>
<organism evidence="17 18">
    <name type="scientific">[Myrmecia] bisecta</name>
    <dbReference type="NCBI Taxonomy" id="41462"/>
    <lineage>
        <taxon>Eukaryota</taxon>
        <taxon>Viridiplantae</taxon>
        <taxon>Chlorophyta</taxon>
        <taxon>core chlorophytes</taxon>
        <taxon>Trebouxiophyceae</taxon>
        <taxon>Trebouxiales</taxon>
        <taxon>Trebouxiaceae</taxon>
        <taxon>Myrmecia</taxon>
    </lineage>
</organism>
<evidence type="ECO:0000256" key="13">
    <source>
        <dbReference type="ARBA" id="ARBA00023136"/>
    </source>
</evidence>
<dbReference type="GO" id="GO:0051537">
    <property type="term" value="F:2 iron, 2 sulfur cluster binding"/>
    <property type="evidence" value="ECO:0007669"/>
    <property type="project" value="UniProtKB-KW"/>
</dbReference>
<proteinExistence type="predicted"/>
<keyword evidence="4" id="KW-0934">Plastid</keyword>
<evidence type="ECO:0000256" key="12">
    <source>
        <dbReference type="ARBA" id="ARBA00023014"/>
    </source>
</evidence>
<keyword evidence="7" id="KW-0479">Metal-binding</keyword>
<dbReference type="SUPFAM" id="SSF55961">
    <property type="entry name" value="Bet v1-like"/>
    <property type="match status" value="1"/>
</dbReference>
<dbReference type="GO" id="GO:0046872">
    <property type="term" value="F:metal ion binding"/>
    <property type="evidence" value="ECO:0007669"/>
    <property type="project" value="UniProtKB-KW"/>
</dbReference>
<evidence type="ECO:0000256" key="10">
    <source>
        <dbReference type="ARBA" id="ARBA00023002"/>
    </source>
</evidence>
<evidence type="ECO:0000256" key="8">
    <source>
        <dbReference type="ARBA" id="ARBA00022946"/>
    </source>
</evidence>
<dbReference type="PROSITE" id="PS51296">
    <property type="entry name" value="RIESKE"/>
    <property type="match status" value="1"/>
</dbReference>
<dbReference type="Proteomes" id="UP001489004">
    <property type="component" value="Unassembled WGS sequence"/>
</dbReference>
<evidence type="ECO:0000256" key="6">
    <source>
        <dbReference type="ARBA" id="ARBA00022714"/>
    </source>
</evidence>
<dbReference type="GO" id="GO:0016020">
    <property type="term" value="C:membrane"/>
    <property type="evidence" value="ECO:0007669"/>
    <property type="project" value="UniProtKB-SubCell"/>
</dbReference>
<dbReference type="InterPro" id="IPR013626">
    <property type="entry name" value="PaO"/>
</dbReference>
<reference evidence="17 18" key="1">
    <citation type="journal article" date="2024" name="Nat. Commun.">
        <title>Phylogenomics reveals the evolutionary origins of lichenization in chlorophyte algae.</title>
        <authorList>
            <person name="Puginier C."/>
            <person name="Libourel C."/>
            <person name="Otte J."/>
            <person name="Skaloud P."/>
            <person name="Haon M."/>
            <person name="Grisel S."/>
            <person name="Petersen M."/>
            <person name="Berrin J.G."/>
            <person name="Delaux P.M."/>
            <person name="Dal Grande F."/>
            <person name="Keller J."/>
        </authorList>
    </citation>
    <scope>NUCLEOTIDE SEQUENCE [LARGE SCALE GENOMIC DNA]</scope>
    <source>
        <strain evidence="17 18">SAG 2043</strain>
    </source>
</reference>
<feature type="region of interest" description="Disordered" evidence="14">
    <location>
        <begin position="60"/>
        <end position="81"/>
    </location>
</feature>
<feature type="transmembrane region" description="Helical" evidence="15">
    <location>
        <begin position="521"/>
        <end position="542"/>
    </location>
</feature>
<dbReference type="PANTHER" id="PTHR21266:SF32">
    <property type="entry name" value="CHOLESTEROL 7-DESATURASE NVD"/>
    <property type="match status" value="1"/>
</dbReference>
<comment type="caution">
    <text evidence="17">The sequence shown here is derived from an EMBL/GenBank/DDBJ whole genome shotgun (WGS) entry which is preliminary data.</text>
</comment>
<dbReference type="Pfam" id="PF00355">
    <property type="entry name" value="Rieske"/>
    <property type="match status" value="1"/>
</dbReference>
<accession>A0AAW1R5L5</accession>
<evidence type="ECO:0000313" key="18">
    <source>
        <dbReference type="Proteomes" id="UP001489004"/>
    </source>
</evidence>
<feature type="domain" description="Rieske" evidence="16">
    <location>
        <begin position="92"/>
        <end position="206"/>
    </location>
</feature>
<keyword evidence="8" id="KW-0809">Transit peptide</keyword>
<protein>
    <recommendedName>
        <fullName evidence="16">Rieske domain-containing protein</fullName>
    </recommendedName>
</protein>
<dbReference type="EMBL" id="JALJOR010000001">
    <property type="protein sequence ID" value="KAK9828711.1"/>
    <property type="molecule type" value="Genomic_DNA"/>
</dbReference>
<evidence type="ECO:0000256" key="15">
    <source>
        <dbReference type="SAM" id="Phobius"/>
    </source>
</evidence>
<evidence type="ECO:0000256" key="7">
    <source>
        <dbReference type="ARBA" id="ARBA00022723"/>
    </source>
</evidence>
<name>A0AAW1R5L5_9CHLO</name>
<keyword evidence="9 15" id="KW-1133">Transmembrane helix</keyword>
<evidence type="ECO:0000259" key="16">
    <source>
        <dbReference type="PROSITE" id="PS51296"/>
    </source>
</evidence>
<evidence type="ECO:0000256" key="4">
    <source>
        <dbReference type="ARBA" id="ARBA00022640"/>
    </source>
</evidence>
<dbReference type="InterPro" id="IPR050584">
    <property type="entry name" value="Cholesterol_7-desaturase"/>
</dbReference>
<evidence type="ECO:0000256" key="9">
    <source>
        <dbReference type="ARBA" id="ARBA00022989"/>
    </source>
</evidence>
<evidence type="ECO:0000313" key="17">
    <source>
        <dbReference type="EMBL" id="KAK9828711.1"/>
    </source>
</evidence>
<dbReference type="Gene3D" id="2.102.10.10">
    <property type="entry name" value="Rieske [2Fe-2S] iron-sulphur domain"/>
    <property type="match status" value="1"/>
</dbReference>
<dbReference type="GO" id="GO:0009507">
    <property type="term" value="C:chloroplast"/>
    <property type="evidence" value="ECO:0007669"/>
    <property type="project" value="UniProtKB-SubCell"/>
</dbReference>
<dbReference type="GO" id="GO:0010277">
    <property type="term" value="F:chlorophyllide a oxygenase activity"/>
    <property type="evidence" value="ECO:0007669"/>
    <property type="project" value="InterPro"/>
</dbReference>
<dbReference type="SUPFAM" id="SSF50022">
    <property type="entry name" value="ISP domain"/>
    <property type="match status" value="1"/>
</dbReference>
<dbReference type="PANTHER" id="PTHR21266">
    <property type="entry name" value="IRON-SULFUR DOMAIN CONTAINING PROTEIN"/>
    <property type="match status" value="1"/>
</dbReference>
<keyword evidence="6" id="KW-0001">2Fe-2S</keyword>
<keyword evidence="12" id="KW-0411">Iron-sulfur</keyword>
<dbReference type="InterPro" id="IPR036922">
    <property type="entry name" value="Rieske_2Fe-2S_sf"/>
</dbReference>
<evidence type="ECO:0000256" key="11">
    <source>
        <dbReference type="ARBA" id="ARBA00023004"/>
    </source>
</evidence>